<dbReference type="OrthoDB" id="5755901at2"/>
<dbReference type="EMBL" id="CP000453">
    <property type="protein sequence ID" value="ABI58139.1"/>
    <property type="molecule type" value="Genomic_DNA"/>
</dbReference>
<dbReference type="eggNOG" id="COG1819">
    <property type="taxonomic scope" value="Bacteria"/>
</dbReference>
<evidence type="ECO:0000313" key="2">
    <source>
        <dbReference type="Proteomes" id="UP000001962"/>
    </source>
</evidence>
<evidence type="ECO:0008006" key="3">
    <source>
        <dbReference type="Google" id="ProtNLM"/>
    </source>
</evidence>
<dbReference type="HOGENOM" id="CLU_773611_0_0_6"/>
<name>Q0A4U8_ALKEH</name>
<dbReference type="KEGG" id="aeh:Mlg_2799"/>
<dbReference type="SUPFAM" id="SSF53756">
    <property type="entry name" value="UDP-Glycosyltransferase/glycogen phosphorylase"/>
    <property type="match status" value="1"/>
</dbReference>
<evidence type="ECO:0000313" key="1">
    <source>
        <dbReference type="EMBL" id="ABI58139.1"/>
    </source>
</evidence>
<proteinExistence type="predicted"/>
<sequence>MVEEVASPVVLFVPISGREGSGEYYRLLTLAKGLSQRCPDWSLQFVVNRSARVERPAFIRVHELEGTPKRNPNRLSNLIQQLRPQVVVFDSTLRPWMLRAARSVGARTVYVSWRPRTRRLGFARKHLRLLDEHWLVGDPGDLRLTFGERCRLMAAGSRTAIRFFSALMPLPDQQAADTLLRRLAPGADGYVFFCSGGGGTSVGGRPSSEIFQRAARLFHARTGVPVVFVAGPLSSHRLSDQPGRLELRSVPSEVFVALVARARLAVSGGGSMIQQVLSARVPCVGVAAGGNDQPQRIENLAAQGRIVPADADDEGIASAVEALHADPDRQARILANGAERAYANGTPEAVDRLIALIPERP</sequence>
<dbReference type="Gene3D" id="3.40.50.2000">
    <property type="entry name" value="Glycogen Phosphorylase B"/>
    <property type="match status" value="2"/>
</dbReference>
<accession>Q0A4U8</accession>
<keyword evidence="2" id="KW-1185">Reference proteome</keyword>
<reference evidence="2" key="1">
    <citation type="submission" date="2006-08" db="EMBL/GenBank/DDBJ databases">
        <title>Complete sequence of Alkalilimnicola ehrilichei MLHE-1.</title>
        <authorList>
            <person name="Copeland A."/>
            <person name="Lucas S."/>
            <person name="Lapidus A."/>
            <person name="Barry K."/>
            <person name="Detter J.C."/>
            <person name="Glavina del Rio T."/>
            <person name="Hammon N."/>
            <person name="Israni S."/>
            <person name="Dalin E."/>
            <person name="Tice H."/>
            <person name="Pitluck S."/>
            <person name="Sims D."/>
            <person name="Brettin T."/>
            <person name="Bruce D."/>
            <person name="Han C."/>
            <person name="Tapia R."/>
            <person name="Gilna P."/>
            <person name="Schmutz J."/>
            <person name="Larimer F."/>
            <person name="Land M."/>
            <person name="Hauser L."/>
            <person name="Kyrpides N."/>
            <person name="Mikhailova N."/>
            <person name="Oremland R.S."/>
            <person name="Hoeft S.E."/>
            <person name="Switzer-Blum J."/>
            <person name="Kulp T."/>
            <person name="King G."/>
            <person name="Tabita R."/>
            <person name="Witte B."/>
            <person name="Santini J.M."/>
            <person name="Basu P."/>
            <person name="Hollibaugh J.T."/>
            <person name="Xie G."/>
            <person name="Stolz J.F."/>
            <person name="Richardson P."/>
        </authorList>
    </citation>
    <scope>NUCLEOTIDE SEQUENCE [LARGE SCALE GENOMIC DNA]</scope>
    <source>
        <strain evidence="2">ATCC BAA-1101 / DSM 17681 / MLHE-1</strain>
    </source>
</reference>
<dbReference type="Proteomes" id="UP000001962">
    <property type="component" value="Chromosome"/>
</dbReference>
<dbReference type="RefSeq" id="WP_011630532.1">
    <property type="nucleotide sequence ID" value="NC_008340.1"/>
</dbReference>
<dbReference type="AlphaFoldDB" id="Q0A4U8"/>
<organism evidence="1 2">
    <name type="scientific">Alkalilimnicola ehrlichii (strain ATCC BAA-1101 / DSM 17681 / MLHE-1)</name>
    <dbReference type="NCBI Taxonomy" id="187272"/>
    <lineage>
        <taxon>Bacteria</taxon>
        <taxon>Pseudomonadati</taxon>
        <taxon>Pseudomonadota</taxon>
        <taxon>Gammaproteobacteria</taxon>
        <taxon>Chromatiales</taxon>
        <taxon>Ectothiorhodospiraceae</taxon>
        <taxon>Alkalilimnicola</taxon>
    </lineage>
</organism>
<protein>
    <recommendedName>
        <fullName evidence="3">Glycosyl transferase family 28 C-terminal domain-containing protein</fullName>
    </recommendedName>
</protein>
<gene>
    <name evidence="1" type="ordered locus">Mlg_2799</name>
</gene>